<organism evidence="1">
    <name type="scientific">marine sediment metagenome</name>
    <dbReference type="NCBI Taxonomy" id="412755"/>
    <lineage>
        <taxon>unclassified sequences</taxon>
        <taxon>metagenomes</taxon>
        <taxon>ecological metagenomes</taxon>
    </lineage>
</organism>
<dbReference type="Gene3D" id="3.40.50.450">
    <property type="match status" value="1"/>
</dbReference>
<accession>X1PZC0</accession>
<feature type="non-terminal residue" evidence="1">
    <location>
        <position position="1"/>
    </location>
</feature>
<evidence type="ECO:0000313" key="1">
    <source>
        <dbReference type="EMBL" id="GAI47866.1"/>
    </source>
</evidence>
<comment type="caution">
    <text evidence="1">The sequence shown here is derived from an EMBL/GenBank/DDBJ whole genome shotgun (WGS) entry which is preliminary data.</text>
</comment>
<dbReference type="GO" id="GO:0003872">
    <property type="term" value="F:6-phosphofructokinase activity"/>
    <property type="evidence" value="ECO:0007669"/>
    <property type="project" value="InterPro"/>
</dbReference>
<proteinExistence type="predicted"/>
<evidence type="ECO:0008006" key="2">
    <source>
        <dbReference type="Google" id="ProtNLM"/>
    </source>
</evidence>
<sequence length="152" mass="17434">ITNYLNGIDRKDNQGRAQSRLIVKGIARSERPGTRQRREIAYISEVDREEAYQVGVYAAQIALSGENGFMSTIIRKPGNIYKVTYDKVPLDVVANSERKFPKEWITLDRLDITDDFINWALPLIGEPLPHFAKFKGIFVPKKCNKYVPTAYR</sequence>
<gene>
    <name evidence="1" type="ORF">S06H3_62369</name>
</gene>
<dbReference type="InterPro" id="IPR035966">
    <property type="entry name" value="PKF_sf"/>
</dbReference>
<reference evidence="1" key="1">
    <citation type="journal article" date="2014" name="Front. Microbiol.">
        <title>High frequency of phylogenetically diverse reductive dehalogenase-homologous genes in deep subseafloor sedimentary metagenomes.</title>
        <authorList>
            <person name="Kawai M."/>
            <person name="Futagami T."/>
            <person name="Toyoda A."/>
            <person name="Takaki Y."/>
            <person name="Nishi S."/>
            <person name="Hori S."/>
            <person name="Arai W."/>
            <person name="Tsubouchi T."/>
            <person name="Morono Y."/>
            <person name="Uchiyama I."/>
            <person name="Ito T."/>
            <person name="Fujiyama A."/>
            <person name="Inagaki F."/>
            <person name="Takami H."/>
        </authorList>
    </citation>
    <scope>NUCLEOTIDE SEQUENCE</scope>
    <source>
        <strain evidence="1">Expedition CK06-06</strain>
    </source>
</reference>
<protein>
    <recommendedName>
        <fullName evidence="2">Phosphofructokinase domain-containing protein</fullName>
    </recommendedName>
</protein>
<dbReference type="SUPFAM" id="SSF53784">
    <property type="entry name" value="Phosphofructokinase"/>
    <property type="match status" value="1"/>
</dbReference>
<dbReference type="EMBL" id="BARV01041099">
    <property type="protein sequence ID" value="GAI47866.1"/>
    <property type="molecule type" value="Genomic_DNA"/>
</dbReference>
<name>X1PZC0_9ZZZZ</name>
<dbReference type="AlphaFoldDB" id="X1PZC0"/>